<dbReference type="PRINTS" id="PR01217">
    <property type="entry name" value="PRICHEXTENSN"/>
</dbReference>
<sequence>MAQQKPSGALGSQRLQPQPQGSEPVASRRRPERPAGTRRTCCPCQVLPLPGTSHSGERSYGRIGTPCDRRDPPAGRPAWTQARRPGPRLDRVWRFPFPSSAAAPATQYDAALPWLHPSVNLPGPGSRPSPPSLAPDPPPPLPPLPRSIPSARSAPPAGPRLARSVALARATPPSVPLLLAPSVGRGPSGSAAGEAWSGPLPHSHPRGRRRRSSRWTPPPSLGPDPPPPVPPDPPPQLRPGARAAAAGGPSGGRTVSLAVAPCIPFAHRLCKGGELLDTI</sequence>
<dbReference type="EMBL" id="CM003534">
    <property type="protein sequence ID" value="RCV33501.1"/>
    <property type="molecule type" value="Genomic_DNA"/>
</dbReference>
<gene>
    <name evidence="2" type="ORF">SETIT_7G087600v2</name>
</gene>
<reference evidence="2" key="2">
    <citation type="submission" date="2015-07" db="EMBL/GenBank/DDBJ databases">
        <authorList>
            <person name="Noorani M."/>
        </authorList>
    </citation>
    <scope>NUCLEOTIDE SEQUENCE</scope>
    <source>
        <strain evidence="2">Yugu1</strain>
    </source>
</reference>
<dbReference type="AlphaFoldDB" id="A0A368RTP4"/>
<feature type="compositionally biased region" description="Low complexity" evidence="1">
    <location>
        <begin position="147"/>
        <end position="164"/>
    </location>
</feature>
<accession>A0A368RTP4</accession>
<feature type="compositionally biased region" description="Pro residues" evidence="1">
    <location>
        <begin position="125"/>
        <end position="146"/>
    </location>
</feature>
<reference evidence="2" key="1">
    <citation type="journal article" date="2012" name="Nat. Biotechnol.">
        <title>Reference genome sequence of the model plant Setaria.</title>
        <authorList>
            <person name="Bennetzen J.L."/>
            <person name="Schmutz J."/>
            <person name="Wang H."/>
            <person name="Percifield R."/>
            <person name="Hawkins J."/>
            <person name="Pontaroli A.C."/>
            <person name="Estep M."/>
            <person name="Feng L."/>
            <person name="Vaughn J.N."/>
            <person name="Grimwood J."/>
            <person name="Jenkins J."/>
            <person name="Barry K."/>
            <person name="Lindquist E."/>
            <person name="Hellsten U."/>
            <person name="Deshpande S."/>
            <person name="Wang X."/>
            <person name="Wu X."/>
            <person name="Mitros T."/>
            <person name="Triplett J."/>
            <person name="Yang X."/>
            <person name="Ye C.Y."/>
            <person name="Mauro-Herrera M."/>
            <person name="Wang L."/>
            <person name="Li P."/>
            <person name="Sharma M."/>
            <person name="Sharma R."/>
            <person name="Ronald P.C."/>
            <person name="Panaud O."/>
            <person name="Kellogg E.A."/>
            <person name="Brutnell T.P."/>
            <person name="Doust A.N."/>
            <person name="Tuskan G.A."/>
            <person name="Rokhsar D."/>
            <person name="Devos K.M."/>
        </authorList>
    </citation>
    <scope>NUCLEOTIDE SEQUENCE [LARGE SCALE GENOMIC DNA]</scope>
    <source>
        <strain evidence="2">Yugu1</strain>
    </source>
</reference>
<proteinExistence type="predicted"/>
<feature type="region of interest" description="Disordered" evidence="1">
    <location>
        <begin position="1"/>
        <end position="90"/>
    </location>
</feature>
<protein>
    <submittedName>
        <fullName evidence="2">Uncharacterized protein</fullName>
    </submittedName>
</protein>
<feature type="compositionally biased region" description="Basic residues" evidence="1">
    <location>
        <begin position="203"/>
        <end position="213"/>
    </location>
</feature>
<feature type="region of interest" description="Disordered" evidence="1">
    <location>
        <begin position="115"/>
        <end position="256"/>
    </location>
</feature>
<feature type="compositionally biased region" description="Pro residues" evidence="1">
    <location>
        <begin position="216"/>
        <end position="237"/>
    </location>
</feature>
<organism evidence="2">
    <name type="scientific">Setaria italica</name>
    <name type="common">Foxtail millet</name>
    <name type="synonym">Panicum italicum</name>
    <dbReference type="NCBI Taxonomy" id="4555"/>
    <lineage>
        <taxon>Eukaryota</taxon>
        <taxon>Viridiplantae</taxon>
        <taxon>Streptophyta</taxon>
        <taxon>Embryophyta</taxon>
        <taxon>Tracheophyta</taxon>
        <taxon>Spermatophyta</taxon>
        <taxon>Magnoliopsida</taxon>
        <taxon>Liliopsida</taxon>
        <taxon>Poales</taxon>
        <taxon>Poaceae</taxon>
        <taxon>PACMAD clade</taxon>
        <taxon>Panicoideae</taxon>
        <taxon>Panicodae</taxon>
        <taxon>Paniceae</taxon>
        <taxon>Cenchrinae</taxon>
        <taxon>Setaria</taxon>
    </lineage>
</organism>
<evidence type="ECO:0000256" key="1">
    <source>
        <dbReference type="SAM" id="MobiDB-lite"/>
    </source>
</evidence>
<evidence type="ECO:0000313" key="2">
    <source>
        <dbReference type="EMBL" id="RCV33501.1"/>
    </source>
</evidence>
<name>A0A368RTP4_SETIT</name>
<feature type="compositionally biased region" description="Low complexity" evidence="1">
    <location>
        <begin position="238"/>
        <end position="247"/>
    </location>
</feature>